<dbReference type="HOGENOM" id="CLU_2742300_0_0_1"/>
<dbReference type="eggNOG" id="KOG3885">
    <property type="taxonomic scope" value="Eukaryota"/>
</dbReference>
<evidence type="ECO:0000313" key="2">
    <source>
        <dbReference type="Proteomes" id="UP000008068"/>
    </source>
</evidence>
<keyword evidence="2" id="KW-1185">Reference proteome</keyword>
<dbReference type="InParanoid" id="G0MLR8"/>
<gene>
    <name evidence="1" type="ORF">CAEBREN_29800</name>
</gene>
<protein>
    <submittedName>
        <fullName evidence="1">Uncharacterized protein</fullName>
    </submittedName>
</protein>
<organism evidence="2">
    <name type="scientific">Caenorhabditis brenneri</name>
    <name type="common">Nematode worm</name>
    <dbReference type="NCBI Taxonomy" id="135651"/>
    <lineage>
        <taxon>Eukaryota</taxon>
        <taxon>Metazoa</taxon>
        <taxon>Ecdysozoa</taxon>
        <taxon>Nematoda</taxon>
        <taxon>Chromadorea</taxon>
        <taxon>Rhabditida</taxon>
        <taxon>Rhabditina</taxon>
        <taxon>Rhabditomorpha</taxon>
        <taxon>Rhabditoidea</taxon>
        <taxon>Rhabditidae</taxon>
        <taxon>Peloderinae</taxon>
        <taxon>Caenorhabditis</taxon>
    </lineage>
</organism>
<sequence length="71" mass="7766">MALPAVASSIVSYGGAATSNFLTTPVTPFLAGFYSSNFVTDRINSCAPYRVERIRKQFQNEEENGYPPADE</sequence>
<dbReference type="AlphaFoldDB" id="G0MLR8"/>
<dbReference type="EMBL" id="GL379800">
    <property type="protein sequence ID" value="EGT35730.1"/>
    <property type="molecule type" value="Genomic_DNA"/>
</dbReference>
<evidence type="ECO:0000313" key="1">
    <source>
        <dbReference type="EMBL" id="EGT35730.1"/>
    </source>
</evidence>
<dbReference type="Proteomes" id="UP000008068">
    <property type="component" value="Unassembled WGS sequence"/>
</dbReference>
<accession>G0MLR8</accession>
<reference evidence="2" key="1">
    <citation type="submission" date="2011-07" db="EMBL/GenBank/DDBJ databases">
        <authorList>
            <consortium name="Caenorhabditis brenneri Sequencing and Analysis Consortium"/>
            <person name="Wilson R.K."/>
        </authorList>
    </citation>
    <scope>NUCLEOTIDE SEQUENCE [LARGE SCALE GENOMIC DNA]</scope>
    <source>
        <strain evidence="2">PB2801</strain>
    </source>
</reference>
<proteinExistence type="predicted"/>
<name>G0MLR8_CAEBE</name>
<dbReference type="STRING" id="135651.G0MLR8"/>